<evidence type="ECO:0000256" key="1">
    <source>
        <dbReference type="SAM" id="SignalP"/>
    </source>
</evidence>
<dbReference type="OrthoDB" id="5296182at2"/>
<evidence type="ECO:0000313" key="2">
    <source>
        <dbReference type="EMBL" id="SKC63074.1"/>
    </source>
</evidence>
<name>A0A1T5KH68_9GAMM</name>
<keyword evidence="3" id="KW-1185">Reference proteome</keyword>
<sequence>MCRLFAVTALGLALLLAGCASMDTAQPAPPEMDLADAQVAVRTETNGDVIEEYRVGGQLRMVKVTPARGPAYYLLDENGDGRLDKSKGEGPVSPVYWKIYGW</sequence>
<gene>
    <name evidence="2" type="ORF">SAMN06296058_1713</name>
</gene>
<dbReference type="InterPro" id="IPR021357">
    <property type="entry name" value="DUF2782"/>
</dbReference>
<keyword evidence="1" id="KW-0732">Signal</keyword>
<dbReference type="RefSeq" id="WP_079723982.1">
    <property type="nucleotide sequence ID" value="NZ_BMCL01000002.1"/>
</dbReference>
<feature type="chain" id="PRO_5013137844" description="DUF2782 domain-containing protein" evidence="1">
    <location>
        <begin position="26"/>
        <end position="102"/>
    </location>
</feature>
<dbReference type="EMBL" id="FUZV01000001">
    <property type="protein sequence ID" value="SKC63074.1"/>
    <property type="molecule type" value="Genomic_DNA"/>
</dbReference>
<proteinExistence type="predicted"/>
<dbReference type="Proteomes" id="UP000190341">
    <property type="component" value="Unassembled WGS sequence"/>
</dbReference>
<protein>
    <recommendedName>
        <fullName evidence="4">DUF2782 domain-containing protein</fullName>
    </recommendedName>
</protein>
<dbReference type="STRING" id="428993.SAMN06296058_1713"/>
<reference evidence="2 3" key="1">
    <citation type="submission" date="2017-02" db="EMBL/GenBank/DDBJ databases">
        <authorList>
            <person name="Peterson S.W."/>
        </authorList>
    </citation>
    <scope>NUCLEOTIDE SEQUENCE [LARGE SCALE GENOMIC DNA]</scope>
    <source>
        <strain evidence="2 3">P15</strain>
    </source>
</reference>
<dbReference type="AlphaFoldDB" id="A0A1T5KH68"/>
<dbReference type="Pfam" id="PF11191">
    <property type="entry name" value="DUF2782"/>
    <property type="match status" value="1"/>
</dbReference>
<accession>A0A1T5KH68</accession>
<feature type="signal peptide" evidence="1">
    <location>
        <begin position="1"/>
        <end position="25"/>
    </location>
</feature>
<dbReference type="Gene3D" id="2.20.130.30">
    <property type="entry name" value="Protein of unknown function DUF2782"/>
    <property type="match status" value="1"/>
</dbReference>
<evidence type="ECO:0008006" key="4">
    <source>
        <dbReference type="Google" id="ProtNLM"/>
    </source>
</evidence>
<dbReference type="PROSITE" id="PS51257">
    <property type="entry name" value="PROKAR_LIPOPROTEIN"/>
    <property type="match status" value="1"/>
</dbReference>
<evidence type="ECO:0000313" key="3">
    <source>
        <dbReference type="Proteomes" id="UP000190341"/>
    </source>
</evidence>
<organism evidence="2 3">
    <name type="scientific">Pseudoxanthomonas indica</name>
    <dbReference type="NCBI Taxonomy" id="428993"/>
    <lineage>
        <taxon>Bacteria</taxon>
        <taxon>Pseudomonadati</taxon>
        <taxon>Pseudomonadota</taxon>
        <taxon>Gammaproteobacteria</taxon>
        <taxon>Lysobacterales</taxon>
        <taxon>Lysobacteraceae</taxon>
        <taxon>Pseudoxanthomonas</taxon>
    </lineage>
</organism>